<name>A0ABQ7MQ82_BRACM</name>
<keyword evidence="2" id="KW-1185">Reference proteome</keyword>
<comment type="caution">
    <text evidence="1">The sequence shown here is derived from an EMBL/GenBank/DDBJ whole genome shotgun (WGS) entry which is preliminary data.</text>
</comment>
<accession>A0ABQ7MQ82</accession>
<protein>
    <submittedName>
        <fullName evidence="1">Uncharacterized protein</fullName>
    </submittedName>
</protein>
<sequence length="266" mass="29481">MVVEEIFLMVEVMLVKWKINHVVDGEGKDLSLSGDKRVGGGAPMWSRHRRSDRGGGFGISGEFLSVGSLVGDIALPSEDKVSDSESMCETHFCDFPCTLEEERRILMELMREAEDQLKEENSYFVILNMLDLSIRSSILTSCGDKGVYESCGDSWKSFLQSSDSMKKVGCFREGVCIGWKLKNMMVRNCLQPYVHTKSYPVHQSPTHSSQIHNSHTSNGGILPSSTMAIVKSSALGFPFAISQLRWGNAFIMGDDILHIVATCVDP</sequence>
<organism evidence="1 2">
    <name type="scientific">Brassica rapa subsp. trilocularis</name>
    <dbReference type="NCBI Taxonomy" id="1813537"/>
    <lineage>
        <taxon>Eukaryota</taxon>
        <taxon>Viridiplantae</taxon>
        <taxon>Streptophyta</taxon>
        <taxon>Embryophyta</taxon>
        <taxon>Tracheophyta</taxon>
        <taxon>Spermatophyta</taxon>
        <taxon>Magnoliopsida</taxon>
        <taxon>eudicotyledons</taxon>
        <taxon>Gunneridae</taxon>
        <taxon>Pentapetalae</taxon>
        <taxon>rosids</taxon>
        <taxon>malvids</taxon>
        <taxon>Brassicales</taxon>
        <taxon>Brassicaceae</taxon>
        <taxon>Brassiceae</taxon>
        <taxon>Brassica</taxon>
    </lineage>
</organism>
<evidence type="ECO:0000313" key="2">
    <source>
        <dbReference type="Proteomes" id="UP000823674"/>
    </source>
</evidence>
<evidence type="ECO:0000313" key="1">
    <source>
        <dbReference type="EMBL" id="KAG5400893.1"/>
    </source>
</evidence>
<gene>
    <name evidence="1" type="primary">A04p016920.1_BraROA</name>
    <name evidence="1" type="ORF">IGI04_015500</name>
</gene>
<reference evidence="1 2" key="1">
    <citation type="submission" date="2021-03" db="EMBL/GenBank/DDBJ databases">
        <authorList>
            <person name="King G.J."/>
            <person name="Bancroft I."/>
            <person name="Baten A."/>
            <person name="Bloomfield J."/>
            <person name="Borpatragohain P."/>
            <person name="He Z."/>
            <person name="Irish N."/>
            <person name="Irwin J."/>
            <person name="Liu K."/>
            <person name="Mauleon R.P."/>
            <person name="Moore J."/>
            <person name="Morris R."/>
            <person name="Ostergaard L."/>
            <person name="Wang B."/>
            <person name="Wells R."/>
        </authorList>
    </citation>
    <scope>NUCLEOTIDE SEQUENCE [LARGE SCALE GENOMIC DNA]</scope>
    <source>
        <strain evidence="1">R-o-18</strain>
        <tissue evidence="1">Leaf</tissue>
    </source>
</reference>
<dbReference type="Proteomes" id="UP000823674">
    <property type="component" value="Chromosome A04"/>
</dbReference>
<proteinExistence type="predicted"/>
<dbReference type="EMBL" id="JADBGQ010000004">
    <property type="protein sequence ID" value="KAG5400893.1"/>
    <property type="molecule type" value="Genomic_DNA"/>
</dbReference>